<keyword evidence="2" id="KW-0732">Signal</keyword>
<dbReference type="GO" id="GO:0009279">
    <property type="term" value="C:cell outer membrane"/>
    <property type="evidence" value="ECO:0007669"/>
    <property type="project" value="UniProtKB-SubCell"/>
</dbReference>
<comment type="subcellular location">
    <subcellularLocation>
        <location evidence="1">Cell outer membrane</location>
    </subcellularLocation>
</comment>
<gene>
    <name evidence="5" type="ORF">MGWOODY_Smn2533</name>
</gene>
<evidence type="ECO:0000256" key="3">
    <source>
        <dbReference type="ARBA" id="ARBA00023136"/>
    </source>
</evidence>
<dbReference type="AlphaFoldDB" id="A0A160TIN8"/>
<organism evidence="5">
    <name type="scientific">hydrothermal vent metagenome</name>
    <dbReference type="NCBI Taxonomy" id="652676"/>
    <lineage>
        <taxon>unclassified sequences</taxon>
        <taxon>metagenomes</taxon>
        <taxon>ecological metagenomes</taxon>
    </lineage>
</organism>
<dbReference type="PANTHER" id="PTHR38776">
    <property type="entry name" value="MLTA-INTERACTING PROTEIN-RELATED"/>
    <property type="match status" value="1"/>
</dbReference>
<evidence type="ECO:0000256" key="4">
    <source>
        <dbReference type="ARBA" id="ARBA00023237"/>
    </source>
</evidence>
<evidence type="ECO:0000313" key="5">
    <source>
        <dbReference type="EMBL" id="CUS43354.1"/>
    </source>
</evidence>
<evidence type="ECO:0000256" key="1">
    <source>
        <dbReference type="ARBA" id="ARBA00004442"/>
    </source>
</evidence>
<dbReference type="InterPro" id="IPR010583">
    <property type="entry name" value="MipA"/>
</dbReference>
<keyword evidence="3" id="KW-0472">Membrane</keyword>
<dbReference type="SUPFAM" id="SSF56935">
    <property type="entry name" value="Porins"/>
    <property type="match status" value="1"/>
</dbReference>
<protein>
    <submittedName>
        <fullName evidence="5">Mlr8248 protein</fullName>
    </submittedName>
</protein>
<keyword evidence="4" id="KW-0998">Cell outer membrane</keyword>
<proteinExistence type="predicted"/>
<sequence>MKHHFVSTRKAKPSGQSDLKRFFFIVASSALATGALILLTSNANAQEPPRGDRDRDDRDWNITIGAGAIYTPDYEGSDDYQVLPFPFLSVSYKDIVYIRGPEIGVNVLRLAPTEDMRIKLGPIARYRRDRSEDRNIALKGLGNVGAAVELGGAARFELGRGWLQLSVAKDVAGAHDGVVVQGEAGVDVDLADRLSLSARGTTSWVDRHYMQTYFSITPAQSARSGLPVFDAGKGIKDAGASLGLSYRLNDHWLLAATAGYTRLLNDAKLAPVVSRRGSPDQWLGGAFLAYRF</sequence>
<dbReference type="PANTHER" id="PTHR38776:SF1">
    <property type="entry name" value="MLTA-INTERACTING PROTEIN-RELATED"/>
    <property type="match status" value="1"/>
</dbReference>
<reference evidence="5" key="1">
    <citation type="submission" date="2015-10" db="EMBL/GenBank/DDBJ databases">
        <authorList>
            <person name="Gilbert D.G."/>
        </authorList>
    </citation>
    <scope>NUCLEOTIDE SEQUENCE</scope>
</reference>
<evidence type="ECO:0000256" key="2">
    <source>
        <dbReference type="ARBA" id="ARBA00022729"/>
    </source>
</evidence>
<dbReference type="Pfam" id="PF06629">
    <property type="entry name" value="MipA"/>
    <property type="match status" value="1"/>
</dbReference>
<dbReference type="EMBL" id="CZQE01000039">
    <property type="protein sequence ID" value="CUS43354.1"/>
    <property type="molecule type" value="Genomic_DNA"/>
</dbReference>
<name>A0A160TIN8_9ZZZZ</name>
<accession>A0A160TIN8</accession>